<dbReference type="InterPro" id="IPR035849">
    <property type="entry name" value="Fes/Fps/Fer_SH2"/>
</dbReference>
<evidence type="ECO:0000256" key="16">
    <source>
        <dbReference type="RuleBase" id="RU362096"/>
    </source>
</evidence>
<dbReference type="SMART" id="SM00252">
    <property type="entry name" value="SH2"/>
    <property type="match status" value="1"/>
</dbReference>
<keyword evidence="10" id="KW-0472">Membrane</keyword>
<dbReference type="Gene3D" id="1.10.510.10">
    <property type="entry name" value="Transferase(Phosphotransferase) domain 1"/>
    <property type="match status" value="1"/>
</dbReference>
<evidence type="ECO:0000256" key="5">
    <source>
        <dbReference type="ARBA" id="ARBA00022679"/>
    </source>
</evidence>
<sequence length="540" mass="61868">MADNKSTMLAEAKPRKVVSRRSKSQGAIPSARKKLTSKEQEKSYTEVDIAVKAEEEKTRHLISSYSDDNDPNRSYSDDKIGYSNQKTGMAMARVQKNRLCLKRVKDFNGGSTASLDDEPFYHGYVSREEAERCVSKDGEFMLRKALVNGKESYIVTVRWETEKLHLKIQQNRAEKLYWLRTFCFNKIQDLIRFHLQVGVPVYRENVILKSYVEREQWQLYHEQIALGDVLGCGEFGLVYKGTLTVGLFTKPQEVAVKTLKSNSLTSDDRVTFLREANVMLKLQHRNVIRLYGVAVQKEPIMIVMEIASGGTLLHKVKKESLDVSIKRKYCYHTVSGMKYLEKEQASIINWENYQSNISQSFLSSTLITKQQTEKSTTTKLSVIHRDLAARNCLVGVGDTCKISDFGLSLLGRLHREKNMTRVPVRWLAPETLMSATYSSKSDVWSYGVLMFEVFSNGRQPYENIKNLKLLRMKVIYENLRLEPPSDMPPEDRNIMTMCFETDPAKRPSFADLKALYKVHCTTPVITKMLGWLNPEKVAVA</sequence>
<evidence type="ECO:0000256" key="4">
    <source>
        <dbReference type="ARBA" id="ARBA00022490"/>
    </source>
</evidence>
<proteinExistence type="inferred from homology"/>
<reference evidence="20 21" key="1">
    <citation type="submission" date="2013-11" db="EMBL/GenBank/DDBJ databases">
        <title>Draft genome of the bovine lungworm Dictyocaulus viviparus.</title>
        <authorList>
            <person name="Mitreva M."/>
        </authorList>
    </citation>
    <scope>NUCLEOTIDE SEQUENCE [LARGE SCALE GENOMIC DNA]</scope>
    <source>
        <strain evidence="20 21">HannoverDv2000</strain>
    </source>
</reference>
<dbReference type="InterPro" id="IPR017441">
    <property type="entry name" value="Protein_kinase_ATP_BS"/>
</dbReference>
<keyword evidence="9 14" id="KW-0727">SH2 domain</keyword>
<dbReference type="SUPFAM" id="SSF55550">
    <property type="entry name" value="SH2 domain"/>
    <property type="match status" value="1"/>
</dbReference>
<evidence type="ECO:0000256" key="6">
    <source>
        <dbReference type="ARBA" id="ARBA00022741"/>
    </source>
</evidence>
<gene>
    <name evidence="20" type="ORF">DICVIV_03700</name>
</gene>
<dbReference type="InterPro" id="IPR001245">
    <property type="entry name" value="Ser-Thr/Tyr_kinase_cat_dom"/>
</dbReference>
<keyword evidence="4" id="KW-0963">Cytoplasm</keyword>
<dbReference type="GO" id="GO:0005524">
    <property type="term" value="F:ATP binding"/>
    <property type="evidence" value="ECO:0007669"/>
    <property type="project" value="UniProtKB-UniRule"/>
</dbReference>
<dbReference type="InterPro" id="IPR050198">
    <property type="entry name" value="Non-receptor_tyrosine_kinases"/>
</dbReference>
<dbReference type="PROSITE" id="PS50011">
    <property type="entry name" value="PROTEIN_KINASE_DOM"/>
    <property type="match status" value="1"/>
</dbReference>
<dbReference type="Gene3D" id="3.30.200.20">
    <property type="entry name" value="Phosphorylase Kinase, domain 1"/>
    <property type="match status" value="1"/>
</dbReference>
<feature type="compositionally biased region" description="Basic and acidic residues" evidence="17">
    <location>
        <begin position="36"/>
        <end position="45"/>
    </location>
</feature>
<dbReference type="EMBL" id="KN716214">
    <property type="protein sequence ID" value="KJH50137.1"/>
    <property type="molecule type" value="Genomic_DNA"/>
</dbReference>
<dbReference type="PANTHER" id="PTHR24418">
    <property type="entry name" value="TYROSINE-PROTEIN KINASE"/>
    <property type="match status" value="1"/>
</dbReference>
<dbReference type="PROSITE" id="PS00107">
    <property type="entry name" value="PROTEIN_KINASE_ATP"/>
    <property type="match status" value="1"/>
</dbReference>
<feature type="region of interest" description="Disordered" evidence="17">
    <location>
        <begin position="1"/>
        <end position="45"/>
    </location>
</feature>
<dbReference type="InterPro" id="IPR000980">
    <property type="entry name" value="SH2"/>
</dbReference>
<dbReference type="InterPro" id="IPR036860">
    <property type="entry name" value="SH2_dom_sf"/>
</dbReference>
<evidence type="ECO:0000256" key="15">
    <source>
        <dbReference type="PROSITE-ProRule" id="PRU10141"/>
    </source>
</evidence>
<dbReference type="InterPro" id="IPR011009">
    <property type="entry name" value="Kinase-like_dom_sf"/>
</dbReference>
<dbReference type="GO" id="GO:0005737">
    <property type="term" value="C:cytoplasm"/>
    <property type="evidence" value="ECO:0007669"/>
    <property type="project" value="UniProtKB-SubCell"/>
</dbReference>
<feature type="domain" description="SH2" evidence="18">
    <location>
        <begin position="120"/>
        <end position="212"/>
    </location>
</feature>
<evidence type="ECO:0000313" key="20">
    <source>
        <dbReference type="EMBL" id="KJH50137.1"/>
    </source>
</evidence>
<dbReference type="PRINTS" id="PR00109">
    <property type="entry name" value="TYRKINASE"/>
</dbReference>
<evidence type="ECO:0000256" key="9">
    <source>
        <dbReference type="ARBA" id="ARBA00022999"/>
    </source>
</evidence>
<reference evidence="21" key="2">
    <citation type="journal article" date="2016" name="Sci. Rep.">
        <title>Dictyocaulus viviparus genome, variome and transcriptome elucidate lungworm biology and support future intervention.</title>
        <authorList>
            <person name="McNulty S.N."/>
            <person name="Strube C."/>
            <person name="Rosa B.A."/>
            <person name="Martin J.C."/>
            <person name="Tyagi R."/>
            <person name="Choi Y.J."/>
            <person name="Wang Q."/>
            <person name="Hallsworth Pepin K."/>
            <person name="Zhang X."/>
            <person name="Ozersky P."/>
            <person name="Wilson R.K."/>
            <person name="Sternberg P.W."/>
            <person name="Gasser R.B."/>
            <person name="Mitreva M."/>
        </authorList>
    </citation>
    <scope>NUCLEOTIDE SEQUENCE [LARGE SCALE GENOMIC DNA]</scope>
    <source>
        <strain evidence="21">HannoverDv2000</strain>
    </source>
</reference>
<dbReference type="FunFam" id="3.30.200.20:FF:000194">
    <property type="entry name" value="protein-tyrosine kinase 2-beta isoform X1"/>
    <property type="match status" value="1"/>
</dbReference>
<dbReference type="STRING" id="29172.A0A0D8Y1U4"/>
<evidence type="ECO:0000256" key="3">
    <source>
        <dbReference type="ARBA" id="ARBA00022475"/>
    </source>
</evidence>
<keyword evidence="6 15" id="KW-0547">Nucleotide-binding</keyword>
<dbReference type="CDD" id="cd10361">
    <property type="entry name" value="SH2_Fps_family"/>
    <property type="match status" value="1"/>
</dbReference>
<dbReference type="SUPFAM" id="SSF56112">
    <property type="entry name" value="Protein kinase-like (PK-like)"/>
    <property type="match status" value="1"/>
</dbReference>
<keyword evidence="5 16" id="KW-0808">Transferase</keyword>
<dbReference type="CDD" id="cd00192">
    <property type="entry name" value="PTKc"/>
    <property type="match status" value="1"/>
</dbReference>
<dbReference type="EC" id="2.7.10.2" evidence="16"/>
<evidence type="ECO:0000256" key="11">
    <source>
        <dbReference type="ARBA" id="ARBA00023137"/>
    </source>
</evidence>
<comment type="similarity">
    <text evidence="13">Belongs to the protein kinase superfamily. Tyr protein kinase family. Fes/fps subfamily.</text>
</comment>
<evidence type="ECO:0000256" key="8">
    <source>
        <dbReference type="ARBA" id="ARBA00022840"/>
    </source>
</evidence>
<evidence type="ECO:0000256" key="7">
    <source>
        <dbReference type="ARBA" id="ARBA00022777"/>
    </source>
</evidence>
<dbReference type="PROSITE" id="PS00109">
    <property type="entry name" value="PROTEIN_KINASE_TYR"/>
    <property type="match status" value="1"/>
</dbReference>
<feature type="binding site" evidence="15">
    <location>
        <position position="257"/>
    </location>
    <ligand>
        <name>ATP</name>
        <dbReference type="ChEBI" id="CHEBI:30616"/>
    </ligand>
</feature>
<evidence type="ECO:0000256" key="17">
    <source>
        <dbReference type="SAM" id="MobiDB-lite"/>
    </source>
</evidence>
<keyword evidence="21" id="KW-1185">Reference proteome</keyword>
<dbReference type="Pfam" id="PF07714">
    <property type="entry name" value="PK_Tyr_Ser-Thr"/>
    <property type="match status" value="2"/>
</dbReference>
<dbReference type="Pfam" id="PF00017">
    <property type="entry name" value="SH2"/>
    <property type="match status" value="1"/>
</dbReference>
<dbReference type="SMART" id="SM00219">
    <property type="entry name" value="TyrKc"/>
    <property type="match status" value="1"/>
</dbReference>
<keyword evidence="8 15" id="KW-0067">ATP-binding</keyword>
<dbReference type="Proteomes" id="UP000053766">
    <property type="component" value="Unassembled WGS sequence"/>
</dbReference>
<comment type="catalytic activity">
    <reaction evidence="12 16">
        <text>L-tyrosyl-[protein] + ATP = O-phospho-L-tyrosyl-[protein] + ADP + H(+)</text>
        <dbReference type="Rhea" id="RHEA:10596"/>
        <dbReference type="Rhea" id="RHEA-COMP:10136"/>
        <dbReference type="Rhea" id="RHEA-COMP:20101"/>
        <dbReference type="ChEBI" id="CHEBI:15378"/>
        <dbReference type="ChEBI" id="CHEBI:30616"/>
        <dbReference type="ChEBI" id="CHEBI:46858"/>
        <dbReference type="ChEBI" id="CHEBI:61978"/>
        <dbReference type="ChEBI" id="CHEBI:456216"/>
        <dbReference type="EC" id="2.7.10.2"/>
    </reaction>
</comment>
<dbReference type="GO" id="GO:0004715">
    <property type="term" value="F:non-membrane spanning protein tyrosine kinase activity"/>
    <property type="evidence" value="ECO:0007669"/>
    <property type="project" value="UniProtKB-EC"/>
</dbReference>
<dbReference type="OrthoDB" id="346907at2759"/>
<evidence type="ECO:0000256" key="14">
    <source>
        <dbReference type="PROSITE-ProRule" id="PRU00191"/>
    </source>
</evidence>
<evidence type="ECO:0000256" key="13">
    <source>
        <dbReference type="ARBA" id="ARBA00061333"/>
    </source>
</evidence>
<dbReference type="GO" id="GO:0005886">
    <property type="term" value="C:plasma membrane"/>
    <property type="evidence" value="ECO:0007669"/>
    <property type="project" value="UniProtKB-SubCell"/>
</dbReference>
<dbReference type="InterPro" id="IPR008266">
    <property type="entry name" value="Tyr_kinase_AS"/>
</dbReference>
<organism evidence="20 21">
    <name type="scientific">Dictyocaulus viviparus</name>
    <name type="common">Bovine lungworm</name>
    <dbReference type="NCBI Taxonomy" id="29172"/>
    <lineage>
        <taxon>Eukaryota</taxon>
        <taxon>Metazoa</taxon>
        <taxon>Ecdysozoa</taxon>
        <taxon>Nematoda</taxon>
        <taxon>Chromadorea</taxon>
        <taxon>Rhabditida</taxon>
        <taxon>Rhabditina</taxon>
        <taxon>Rhabditomorpha</taxon>
        <taxon>Strongyloidea</taxon>
        <taxon>Metastrongylidae</taxon>
        <taxon>Dictyocaulus</taxon>
    </lineage>
</organism>
<dbReference type="InterPro" id="IPR020635">
    <property type="entry name" value="Tyr_kinase_cat_dom"/>
</dbReference>
<comment type="subcellular location">
    <subcellularLocation>
        <location evidence="1">Cell membrane</location>
        <topology evidence="1">Peripheral membrane protein</topology>
    </subcellularLocation>
    <subcellularLocation>
        <location evidence="2">Cytoplasm</location>
    </subcellularLocation>
</comment>
<dbReference type="InterPro" id="IPR000719">
    <property type="entry name" value="Prot_kinase_dom"/>
</dbReference>
<evidence type="ECO:0000256" key="2">
    <source>
        <dbReference type="ARBA" id="ARBA00004496"/>
    </source>
</evidence>
<dbReference type="PROSITE" id="PS50001">
    <property type="entry name" value="SH2"/>
    <property type="match status" value="1"/>
</dbReference>
<protein>
    <recommendedName>
        <fullName evidence="16">Tyrosine-protein kinase</fullName>
        <ecNumber evidence="16">2.7.10.2</ecNumber>
    </recommendedName>
</protein>
<keyword evidence="3" id="KW-1003">Cell membrane</keyword>
<evidence type="ECO:0000256" key="1">
    <source>
        <dbReference type="ARBA" id="ARBA00004202"/>
    </source>
</evidence>
<evidence type="ECO:0000259" key="19">
    <source>
        <dbReference type="PROSITE" id="PS50011"/>
    </source>
</evidence>
<accession>A0A0D8Y1U4</accession>
<name>A0A0D8Y1U4_DICVI</name>
<keyword evidence="11 16" id="KW-0829">Tyrosine-protein kinase</keyword>
<evidence type="ECO:0000259" key="18">
    <source>
        <dbReference type="PROSITE" id="PS50001"/>
    </source>
</evidence>
<evidence type="ECO:0000256" key="10">
    <source>
        <dbReference type="ARBA" id="ARBA00023136"/>
    </source>
</evidence>
<keyword evidence="7 16" id="KW-0418">Kinase</keyword>
<dbReference type="AlphaFoldDB" id="A0A0D8Y1U4"/>
<dbReference type="Gene3D" id="3.30.505.10">
    <property type="entry name" value="SH2 domain"/>
    <property type="match status" value="1"/>
</dbReference>
<feature type="region of interest" description="Disordered" evidence="17">
    <location>
        <begin position="61"/>
        <end position="82"/>
    </location>
</feature>
<evidence type="ECO:0000313" key="21">
    <source>
        <dbReference type="Proteomes" id="UP000053766"/>
    </source>
</evidence>
<feature type="domain" description="Protein kinase" evidence="19">
    <location>
        <begin position="224"/>
        <end position="525"/>
    </location>
</feature>
<evidence type="ECO:0000256" key="12">
    <source>
        <dbReference type="ARBA" id="ARBA00051245"/>
    </source>
</evidence>